<organism evidence="1 2">
    <name type="scientific">Deinococcus cavernae</name>
    <dbReference type="NCBI Taxonomy" id="2320857"/>
    <lineage>
        <taxon>Bacteria</taxon>
        <taxon>Thermotogati</taxon>
        <taxon>Deinococcota</taxon>
        <taxon>Deinococci</taxon>
        <taxon>Deinococcales</taxon>
        <taxon>Deinococcaceae</taxon>
        <taxon>Deinococcus</taxon>
    </lineage>
</organism>
<comment type="caution">
    <text evidence="1">The sequence shown here is derived from an EMBL/GenBank/DDBJ whole genome shotgun (WGS) entry which is preliminary data.</text>
</comment>
<dbReference type="EMBL" id="QYUJ01000008">
    <property type="protein sequence ID" value="RJF74887.1"/>
    <property type="molecule type" value="Genomic_DNA"/>
</dbReference>
<gene>
    <name evidence="1" type="ORF">D3875_02520</name>
</gene>
<reference evidence="1 2" key="1">
    <citation type="submission" date="2018-09" db="EMBL/GenBank/DDBJ databases">
        <authorList>
            <person name="Zhu H."/>
        </authorList>
    </citation>
    <scope>NUCLEOTIDE SEQUENCE [LARGE SCALE GENOMIC DNA]</scope>
    <source>
        <strain evidence="1 2">K2S05-167</strain>
    </source>
</reference>
<dbReference type="RefSeq" id="WP_119760794.1">
    <property type="nucleotide sequence ID" value="NZ_QYUJ01000008.1"/>
</dbReference>
<evidence type="ECO:0000313" key="1">
    <source>
        <dbReference type="EMBL" id="RJF74887.1"/>
    </source>
</evidence>
<dbReference type="Proteomes" id="UP000286287">
    <property type="component" value="Unassembled WGS sequence"/>
</dbReference>
<protein>
    <submittedName>
        <fullName evidence="1">Uncharacterized protein</fullName>
    </submittedName>
</protein>
<accession>A0A418VFN5</accession>
<keyword evidence="2" id="KW-1185">Reference proteome</keyword>
<name>A0A418VFN5_9DEIO</name>
<sequence length="73" mass="7885">MTGAQEGQQGTEADVRLEDDLYQFAQAVQGLSRALGGKFAGEAGVRDACAEVDGYAGRLALRLLDRKLRRMGR</sequence>
<proteinExistence type="predicted"/>
<dbReference type="AlphaFoldDB" id="A0A418VFN5"/>
<evidence type="ECO:0000313" key="2">
    <source>
        <dbReference type="Proteomes" id="UP000286287"/>
    </source>
</evidence>